<dbReference type="Gene3D" id="2.70.70.10">
    <property type="entry name" value="Glucose Permease (Domain IIA)"/>
    <property type="match status" value="1"/>
</dbReference>
<dbReference type="Pfam" id="PF01551">
    <property type="entry name" value="Peptidase_M23"/>
    <property type="match status" value="1"/>
</dbReference>
<protein>
    <submittedName>
        <fullName evidence="2">Peptidase</fullName>
    </submittedName>
</protein>
<dbReference type="InterPro" id="IPR011055">
    <property type="entry name" value="Dup_hybrid_motif"/>
</dbReference>
<dbReference type="SUPFAM" id="SSF51261">
    <property type="entry name" value="Duplicated hybrid motif"/>
    <property type="match status" value="1"/>
</dbReference>
<dbReference type="InterPro" id="IPR016047">
    <property type="entry name" value="M23ase_b-sheet_dom"/>
</dbReference>
<accession>A0A0G1ZUV2</accession>
<gene>
    <name evidence="2" type="ORF">UY77_C0036G0002</name>
</gene>
<name>A0A0G1ZUV2_9BACT</name>
<dbReference type="EMBL" id="LCRI01000036">
    <property type="protein sequence ID" value="KKW32097.1"/>
    <property type="molecule type" value="Genomic_DNA"/>
</dbReference>
<evidence type="ECO:0000259" key="1">
    <source>
        <dbReference type="Pfam" id="PF01551"/>
    </source>
</evidence>
<dbReference type="PROSITE" id="PS51257">
    <property type="entry name" value="PROKAR_LIPOPROTEIN"/>
    <property type="match status" value="1"/>
</dbReference>
<reference evidence="2 3" key="1">
    <citation type="journal article" date="2015" name="Nature">
        <title>rRNA introns, odd ribosomes, and small enigmatic genomes across a large radiation of phyla.</title>
        <authorList>
            <person name="Brown C.T."/>
            <person name="Hug L.A."/>
            <person name="Thomas B.C."/>
            <person name="Sharon I."/>
            <person name="Castelle C.J."/>
            <person name="Singh A."/>
            <person name="Wilkins M.J."/>
            <person name="Williams K.H."/>
            <person name="Banfield J.F."/>
        </authorList>
    </citation>
    <scope>NUCLEOTIDE SEQUENCE [LARGE SCALE GENOMIC DNA]</scope>
</reference>
<organism evidence="2 3">
    <name type="scientific">Candidatus Uhrbacteria bacterium GW2011_GWA2_53_10</name>
    <dbReference type="NCBI Taxonomy" id="1618980"/>
    <lineage>
        <taxon>Bacteria</taxon>
        <taxon>Candidatus Uhriibacteriota</taxon>
    </lineage>
</organism>
<evidence type="ECO:0000313" key="2">
    <source>
        <dbReference type="EMBL" id="KKW32097.1"/>
    </source>
</evidence>
<dbReference type="AlphaFoldDB" id="A0A0G1ZUV2"/>
<feature type="domain" description="M23ase beta-sheet core" evidence="1">
    <location>
        <begin position="88"/>
        <end position="168"/>
    </location>
</feature>
<proteinExistence type="predicted"/>
<sequence>MRFVRWFGIVVVLSIGSFGCGADELMPVEASSEEMAASPDVGGFPASTRIVHLPFARGKERMCVQGVNGSWSHQGKATRYDLDFDTGNAVDEAVFAPVSGRAHVHRDASSRGFGTHVNIDLEDGTYLVLAHFKEVFIGDGDVAQGQFLGYEGCTGNCTGDHVHIGRHRGYAALQAEYGESVEAWYHVQDTGWEDWERVMHASEFACGIPDGQWYTSALPIVLSHPNGTLVQVPGSNRVYRVDDGRLRWIRGEQVFWSYGYDFASVVLISPEEFACYEHGADLQAPGMVEAAYDAEKTLWLFVGPRERADRYRVQVSAISWEDVLGSWGLAYTRTRPPPVRGATDDLFRFWSARSGHAVFRDGSVLEEELSSQRYVVSDGVAMPLRNHNVFLLLGLSEQEVRVVADEALVNVQERMGSCTFDVMCIGEEDITECGAWKAPPADPPGTAWVEDPAEAENDPRLLTIRWTTPFGNPARRIVLSGEYLFADGDFGFSWRDLVTATGGSFVEYTLGSVGSGDTFRFSVEYEMQTGHVSWSCIGPFPPGRMEGRVSAELDGQVDLPIFTARDPTTTGCGLIVEIP</sequence>
<evidence type="ECO:0000313" key="3">
    <source>
        <dbReference type="Proteomes" id="UP000034711"/>
    </source>
</evidence>
<dbReference type="Proteomes" id="UP000034711">
    <property type="component" value="Unassembled WGS sequence"/>
</dbReference>
<dbReference type="CDD" id="cd12797">
    <property type="entry name" value="M23_peptidase"/>
    <property type="match status" value="1"/>
</dbReference>
<comment type="caution">
    <text evidence="2">The sequence shown here is derived from an EMBL/GenBank/DDBJ whole genome shotgun (WGS) entry which is preliminary data.</text>
</comment>
<dbReference type="PATRIC" id="fig|1618980.3.peg.544"/>